<evidence type="ECO:0000313" key="2">
    <source>
        <dbReference type="Proteomes" id="UP001231915"/>
    </source>
</evidence>
<keyword evidence="2" id="KW-1185">Reference proteome</keyword>
<proteinExistence type="predicted"/>
<accession>A0ABT7EGR1</accession>
<reference evidence="1 2" key="1">
    <citation type="submission" date="2023-05" db="EMBL/GenBank/DDBJ databases">
        <title>Pseudoalteromonas ardens sp. nov., Pseudoalteromonas obscura sp. nov., and Pseudoalteromonas umbrosa sp. nov., isolated from the coral Montipora capitata.</title>
        <authorList>
            <person name="Thomas E.M."/>
            <person name="Smith E.M."/>
            <person name="Papke E."/>
            <person name="Shlafstein M.D."/>
            <person name="Oline D.K."/>
            <person name="Videau P."/>
            <person name="Saw J.H."/>
            <person name="Strangman W.K."/>
            <person name="Ushijima B."/>
        </authorList>
    </citation>
    <scope>NUCLEOTIDE SEQUENCE [LARGE SCALE GENOMIC DNA]</scope>
    <source>
        <strain evidence="1 2">P94</strain>
    </source>
</reference>
<sequence length="66" mass="7495">MKVRGWLAREFVEGSAPSLPTIRRLLNEGEIKGRTVGTKIYIFEDQRFGVSQNVSNAVDKLIRMSK</sequence>
<dbReference type="Proteomes" id="UP001231915">
    <property type="component" value="Unassembled WGS sequence"/>
</dbReference>
<dbReference type="EMBL" id="JASJUT010000001">
    <property type="protein sequence ID" value="MDK2594230.1"/>
    <property type="molecule type" value="Genomic_DNA"/>
</dbReference>
<evidence type="ECO:0008006" key="3">
    <source>
        <dbReference type="Google" id="ProtNLM"/>
    </source>
</evidence>
<protein>
    <recommendedName>
        <fullName evidence="3">Excisionase</fullName>
    </recommendedName>
</protein>
<name>A0ABT7EGR1_9GAMM</name>
<evidence type="ECO:0000313" key="1">
    <source>
        <dbReference type="EMBL" id="MDK2594230.1"/>
    </source>
</evidence>
<organism evidence="1 2">
    <name type="scientific">Pseudoalteromonas obscura</name>
    <dbReference type="NCBI Taxonomy" id="3048491"/>
    <lineage>
        <taxon>Bacteria</taxon>
        <taxon>Pseudomonadati</taxon>
        <taxon>Pseudomonadota</taxon>
        <taxon>Gammaproteobacteria</taxon>
        <taxon>Alteromonadales</taxon>
        <taxon>Pseudoalteromonadaceae</taxon>
        <taxon>Pseudoalteromonas</taxon>
    </lineage>
</organism>
<dbReference type="RefSeq" id="WP_284136417.1">
    <property type="nucleotide sequence ID" value="NZ_JASJUT010000001.1"/>
</dbReference>
<comment type="caution">
    <text evidence="1">The sequence shown here is derived from an EMBL/GenBank/DDBJ whole genome shotgun (WGS) entry which is preliminary data.</text>
</comment>
<gene>
    <name evidence="1" type="ORF">QNM18_03975</name>
</gene>